<comment type="caution">
    <text evidence="2">The sequence shown here is derived from an EMBL/GenBank/DDBJ whole genome shotgun (WGS) entry which is preliminary data.</text>
</comment>
<organism evidence="2 3">
    <name type="scientific">Plakobranchus ocellatus</name>
    <dbReference type="NCBI Taxonomy" id="259542"/>
    <lineage>
        <taxon>Eukaryota</taxon>
        <taxon>Metazoa</taxon>
        <taxon>Spiralia</taxon>
        <taxon>Lophotrochozoa</taxon>
        <taxon>Mollusca</taxon>
        <taxon>Gastropoda</taxon>
        <taxon>Heterobranchia</taxon>
        <taxon>Euthyneura</taxon>
        <taxon>Panpulmonata</taxon>
        <taxon>Sacoglossa</taxon>
        <taxon>Placobranchoidea</taxon>
        <taxon>Plakobranchidae</taxon>
        <taxon>Plakobranchus</taxon>
    </lineage>
</organism>
<dbReference type="CDD" id="cd00117">
    <property type="entry name" value="TFP"/>
    <property type="match status" value="1"/>
</dbReference>
<evidence type="ECO:0000313" key="3">
    <source>
        <dbReference type="Proteomes" id="UP000735302"/>
    </source>
</evidence>
<dbReference type="Proteomes" id="UP000735302">
    <property type="component" value="Unassembled WGS sequence"/>
</dbReference>
<gene>
    <name evidence="2" type="ORF">PoB_001484100</name>
</gene>
<reference evidence="2 3" key="1">
    <citation type="journal article" date="2021" name="Elife">
        <title>Chloroplast acquisition without the gene transfer in kleptoplastic sea slugs, Plakobranchus ocellatus.</title>
        <authorList>
            <person name="Maeda T."/>
            <person name="Takahashi S."/>
            <person name="Yoshida T."/>
            <person name="Shimamura S."/>
            <person name="Takaki Y."/>
            <person name="Nagai Y."/>
            <person name="Toyoda A."/>
            <person name="Suzuki Y."/>
            <person name="Arimoto A."/>
            <person name="Ishii H."/>
            <person name="Satoh N."/>
            <person name="Nishiyama T."/>
            <person name="Hasebe M."/>
            <person name="Maruyama T."/>
            <person name="Minagawa J."/>
            <person name="Obokata J."/>
            <person name="Shigenobu S."/>
        </authorList>
    </citation>
    <scope>NUCLEOTIDE SEQUENCE [LARGE SCALE GENOMIC DNA]</scope>
</reference>
<keyword evidence="3" id="KW-1185">Reference proteome</keyword>
<feature type="region of interest" description="Disordered" evidence="1">
    <location>
        <begin position="323"/>
        <end position="368"/>
    </location>
</feature>
<dbReference type="EMBL" id="BLXT01001848">
    <property type="protein sequence ID" value="GFN88335.1"/>
    <property type="molecule type" value="Genomic_DNA"/>
</dbReference>
<feature type="compositionally biased region" description="Low complexity" evidence="1">
    <location>
        <begin position="344"/>
        <end position="363"/>
    </location>
</feature>
<name>A0AAV3YXV2_9GAST</name>
<feature type="compositionally biased region" description="Polar residues" evidence="1">
    <location>
        <begin position="323"/>
        <end position="343"/>
    </location>
</feature>
<dbReference type="AlphaFoldDB" id="A0AAV3YXV2"/>
<feature type="compositionally biased region" description="Polar residues" evidence="1">
    <location>
        <begin position="181"/>
        <end position="208"/>
    </location>
</feature>
<accession>A0AAV3YXV2</accession>
<evidence type="ECO:0000313" key="2">
    <source>
        <dbReference type="EMBL" id="GFN88335.1"/>
    </source>
</evidence>
<feature type="region of interest" description="Disordered" evidence="1">
    <location>
        <begin position="165"/>
        <end position="236"/>
    </location>
</feature>
<feature type="compositionally biased region" description="Low complexity" evidence="1">
    <location>
        <begin position="165"/>
        <end position="180"/>
    </location>
</feature>
<protein>
    <submittedName>
        <fullName evidence="2">Uncharacterized protein</fullName>
    </submittedName>
</protein>
<proteinExistence type="predicted"/>
<feature type="compositionally biased region" description="Low complexity" evidence="1">
    <location>
        <begin position="209"/>
        <end position="236"/>
    </location>
</feature>
<sequence length="496" mass="52114">MCDAYLGYIQYFTKKREVLMNQSHSDLGYFPPKSNFVGMDRARGIVVEDGSWEDNVKAGSTEDIKDQSRDTTRDVVRRVIDDPRALCLTCCTQAFCNRLEDCGSGQTPSWSATQTISPTPVSVQPVTGTTISGQSVISPQFPVSAVTSASPSAFVVPTSQIQPSSSLSLTPLTQSSPHSSKQPINSQTISPSLQLPSIGTSFSSMSHQSSLPTLSPSSALSSTPTGPMPSSLLSTTPALSLQGSASSQLSPPSQVSSATTFLSPTPFFSPHSVSPLVTASINPAVPTPGLSSSLSILPTTSLASFTPASIYVTSQVTAVVSSNGTSNASSLTTPSTPQLGQNLTTPASSSRSSPAGVSGSTSTGNISPQNPIPTVYIEGVWCFNCHGPLCGYSGYQQPVKCGQATPFCLTTYIAEGGQALITKSCTDFSICKSKWYETSSDNSNCDNLSVQPGQRKECNYCCVKDYCNEQTIPKVDSLFDPALFPGISKRDIDAGK</sequence>
<evidence type="ECO:0000256" key="1">
    <source>
        <dbReference type="SAM" id="MobiDB-lite"/>
    </source>
</evidence>